<dbReference type="InterPro" id="IPR033379">
    <property type="entry name" value="Acid_Pase_AS"/>
</dbReference>
<dbReference type="Proteomes" id="UP001281761">
    <property type="component" value="Unassembled WGS sequence"/>
</dbReference>
<dbReference type="Pfam" id="PF00328">
    <property type="entry name" value="His_Phos_2"/>
    <property type="match status" value="1"/>
</dbReference>
<dbReference type="PANTHER" id="PTHR11567:SF110">
    <property type="entry name" value="2-PHOSPHOXYLOSE PHOSPHATASE 1"/>
    <property type="match status" value="1"/>
</dbReference>
<protein>
    <submittedName>
        <fullName evidence="3">Uncharacterized protein</fullName>
    </submittedName>
</protein>
<dbReference type="EMBL" id="JARBJD010000105">
    <property type="protein sequence ID" value="KAK2952325.1"/>
    <property type="molecule type" value="Genomic_DNA"/>
</dbReference>
<dbReference type="Gene3D" id="3.40.50.1240">
    <property type="entry name" value="Phosphoglycerate mutase-like"/>
    <property type="match status" value="1"/>
</dbReference>
<name>A0ABQ9XLH0_9EUKA</name>
<evidence type="ECO:0000313" key="4">
    <source>
        <dbReference type="Proteomes" id="UP001281761"/>
    </source>
</evidence>
<comment type="caution">
    <text evidence="3">The sequence shown here is derived from an EMBL/GenBank/DDBJ whole genome shotgun (WGS) entry which is preliminary data.</text>
</comment>
<reference evidence="3 4" key="1">
    <citation type="journal article" date="2022" name="bioRxiv">
        <title>Genomics of Preaxostyla Flagellates Illuminates Evolutionary Transitions and the Path Towards Mitochondrial Loss.</title>
        <authorList>
            <person name="Novak L.V.F."/>
            <person name="Treitli S.C."/>
            <person name="Pyrih J."/>
            <person name="Halakuc P."/>
            <person name="Pipaliya S.V."/>
            <person name="Vacek V."/>
            <person name="Brzon O."/>
            <person name="Soukal P."/>
            <person name="Eme L."/>
            <person name="Dacks J.B."/>
            <person name="Karnkowska A."/>
            <person name="Elias M."/>
            <person name="Hampl V."/>
        </authorList>
    </citation>
    <scope>NUCLEOTIDE SEQUENCE [LARGE SCALE GENOMIC DNA]</scope>
    <source>
        <strain evidence="3">NAU3</strain>
        <tissue evidence="3">Gut</tissue>
    </source>
</reference>
<dbReference type="SUPFAM" id="SSF53254">
    <property type="entry name" value="Phosphoglycerate mutase-like"/>
    <property type="match status" value="1"/>
</dbReference>
<accession>A0ABQ9XLH0</accession>
<dbReference type="InterPro" id="IPR050645">
    <property type="entry name" value="Histidine_acid_phosphatase"/>
</dbReference>
<dbReference type="InterPro" id="IPR029033">
    <property type="entry name" value="His_PPase_superfam"/>
</dbReference>
<dbReference type="PROSITE" id="PS00616">
    <property type="entry name" value="HIS_ACID_PHOSPHAT_1"/>
    <property type="match status" value="1"/>
</dbReference>
<dbReference type="PANTHER" id="PTHR11567">
    <property type="entry name" value="ACID PHOSPHATASE-RELATED"/>
    <property type="match status" value="1"/>
</dbReference>
<keyword evidence="4" id="KW-1185">Reference proteome</keyword>
<evidence type="ECO:0000256" key="1">
    <source>
        <dbReference type="ARBA" id="ARBA00005375"/>
    </source>
</evidence>
<dbReference type="InterPro" id="IPR000560">
    <property type="entry name" value="His_Pase_clade-2"/>
</dbReference>
<keyword evidence="2" id="KW-0378">Hydrolase</keyword>
<evidence type="ECO:0000256" key="2">
    <source>
        <dbReference type="ARBA" id="ARBA00022801"/>
    </source>
</evidence>
<evidence type="ECO:0000313" key="3">
    <source>
        <dbReference type="EMBL" id="KAK2952325.1"/>
    </source>
</evidence>
<organism evidence="3 4">
    <name type="scientific">Blattamonas nauphoetae</name>
    <dbReference type="NCBI Taxonomy" id="2049346"/>
    <lineage>
        <taxon>Eukaryota</taxon>
        <taxon>Metamonada</taxon>
        <taxon>Preaxostyla</taxon>
        <taxon>Oxymonadida</taxon>
        <taxon>Blattamonas</taxon>
    </lineage>
</organism>
<comment type="similarity">
    <text evidence="1">Belongs to the histidine acid phosphatase family.</text>
</comment>
<proteinExistence type="inferred from homology"/>
<gene>
    <name evidence="3" type="ORF">BLNAU_12735</name>
</gene>
<dbReference type="CDD" id="cd07061">
    <property type="entry name" value="HP_HAP_like"/>
    <property type="match status" value="1"/>
</dbReference>
<sequence length="338" mass="38602">MSNYKLLSVHVMSRHGDRNPTRSYTHNSPVVPNAHLTERGAKRAFNVGQSLHDLYFKTGIIDNTLSDSHIQFRSTNYQRTIASMRSIIQALAQCQNEDDPKLINLYKKIYVPEPKDDQILLGQLCAEGTQLIANSADQPRFRKLKRDSSALLNTMFEAIHEKQNNGWYLAVIIDAVIVERENGAPLLPSLDDSMMAQLRQLRNDMFFSIIPFSNPKYAEVALVPFYREVFVQHFDEDNAALSRGDTRVRYRHYLSHDLTMIGMLGFLGIDLTARHPNYSATVIFETYVSDDHINSPPYVLVHYCHTPPLEGPLTFEKQRFSLSDVLEKIKTLSSPSNK</sequence>